<feature type="domain" description="Glycosyltransferase 2-like" evidence="5">
    <location>
        <begin position="10"/>
        <end position="148"/>
    </location>
</feature>
<evidence type="ECO:0000256" key="3">
    <source>
        <dbReference type="ARBA" id="ARBA00022679"/>
    </source>
</evidence>
<dbReference type="Proteomes" id="UP001168528">
    <property type="component" value="Unassembled WGS sequence"/>
</dbReference>
<dbReference type="CDD" id="cd04186">
    <property type="entry name" value="GT_2_like_c"/>
    <property type="match status" value="1"/>
</dbReference>
<accession>A0ABT8RB87</accession>
<sequence>MIQKQFPLVSIITINFNQAKVTIEWLQSIQKITYPNYEVIIVNNGSDDNMLETYLSNYANVTFIESTINRGFAGGNNLGIKKAKGELLLLLNNDTEVEPDFLEPLVAGIKRLPQAGIISPKIKYFDQQNIIQYAGGGKINPITGRGKFKGSGETDSLKYSSTQPTELIHGAAMLLSRQLIQQIGGMEERFFLYYEELDWGERAKRAGYILYVVGESVVYHKESVSVGKNSPLRMYYTTRNRTLFMKRNFPGNTFLLYLLFFLCISIPKNSIILCIKGDFLLLKAFLKGAFDSISNRNETIYSANPLMQAMGKTFQSTNN</sequence>
<evidence type="ECO:0000259" key="5">
    <source>
        <dbReference type="Pfam" id="PF00535"/>
    </source>
</evidence>
<keyword evidence="4" id="KW-0812">Transmembrane</keyword>
<evidence type="ECO:0000256" key="2">
    <source>
        <dbReference type="ARBA" id="ARBA00022676"/>
    </source>
</evidence>
<protein>
    <submittedName>
        <fullName evidence="6">Glycosyltransferase family 2 protein</fullName>
        <ecNumber evidence="6">2.4.-.-</ecNumber>
    </submittedName>
</protein>
<evidence type="ECO:0000313" key="7">
    <source>
        <dbReference type="Proteomes" id="UP001168528"/>
    </source>
</evidence>
<keyword evidence="7" id="KW-1185">Reference proteome</keyword>
<keyword evidence="4" id="KW-0472">Membrane</keyword>
<dbReference type="SUPFAM" id="SSF53448">
    <property type="entry name" value="Nucleotide-diphospho-sugar transferases"/>
    <property type="match status" value="1"/>
</dbReference>
<name>A0ABT8RB87_9BACT</name>
<comment type="caution">
    <text evidence="6">The sequence shown here is derived from an EMBL/GenBank/DDBJ whole genome shotgun (WGS) entry which is preliminary data.</text>
</comment>
<dbReference type="Gene3D" id="3.90.550.10">
    <property type="entry name" value="Spore Coat Polysaccharide Biosynthesis Protein SpsA, Chain A"/>
    <property type="match status" value="1"/>
</dbReference>
<gene>
    <name evidence="6" type="ORF">Q0590_19610</name>
</gene>
<comment type="similarity">
    <text evidence="1">Belongs to the glycosyltransferase 2 family.</text>
</comment>
<proteinExistence type="inferred from homology"/>
<organism evidence="6 7">
    <name type="scientific">Rhodocytophaga aerolata</name>
    <dbReference type="NCBI Taxonomy" id="455078"/>
    <lineage>
        <taxon>Bacteria</taxon>
        <taxon>Pseudomonadati</taxon>
        <taxon>Bacteroidota</taxon>
        <taxon>Cytophagia</taxon>
        <taxon>Cytophagales</taxon>
        <taxon>Rhodocytophagaceae</taxon>
        <taxon>Rhodocytophaga</taxon>
    </lineage>
</organism>
<feature type="transmembrane region" description="Helical" evidence="4">
    <location>
        <begin position="254"/>
        <end position="275"/>
    </location>
</feature>
<evidence type="ECO:0000313" key="6">
    <source>
        <dbReference type="EMBL" id="MDO1448493.1"/>
    </source>
</evidence>
<reference evidence="6" key="1">
    <citation type="submission" date="2023-07" db="EMBL/GenBank/DDBJ databases">
        <title>The genome sequence of Rhodocytophaga aerolata KACC 12507.</title>
        <authorList>
            <person name="Zhang X."/>
        </authorList>
    </citation>
    <scope>NUCLEOTIDE SEQUENCE</scope>
    <source>
        <strain evidence="6">KACC 12507</strain>
    </source>
</reference>
<evidence type="ECO:0000256" key="4">
    <source>
        <dbReference type="SAM" id="Phobius"/>
    </source>
</evidence>
<dbReference type="RefSeq" id="WP_302039295.1">
    <property type="nucleotide sequence ID" value="NZ_JAUKPO010000012.1"/>
</dbReference>
<dbReference type="InterPro" id="IPR001173">
    <property type="entry name" value="Glyco_trans_2-like"/>
</dbReference>
<keyword evidence="3 6" id="KW-0808">Transferase</keyword>
<dbReference type="GO" id="GO:0016757">
    <property type="term" value="F:glycosyltransferase activity"/>
    <property type="evidence" value="ECO:0007669"/>
    <property type="project" value="UniProtKB-KW"/>
</dbReference>
<keyword evidence="4" id="KW-1133">Transmembrane helix</keyword>
<dbReference type="EC" id="2.4.-.-" evidence="6"/>
<dbReference type="Pfam" id="PF00535">
    <property type="entry name" value="Glycos_transf_2"/>
    <property type="match status" value="1"/>
</dbReference>
<dbReference type="EMBL" id="JAUKPO010000012">
    <property type="protein sequence ID" value="MDO1448493.1"/>
    <property type="molecule type" value="Genomic_DNA"/>
</dbReference>
<evidence type="ECO:0000256" key="1">
    <source>
        <dbReference type="ARBA" id="ARBA00006739"/>
    </source>
</evidence>
<keyword evidence="2 6" id="KW-0328">Glycosyltransferase</keyword>
<dbReference type="PANTHER" id="PTHR43179">
    <property type="entry name" value="RHAMNOSYLTRANSFERASE WBBL"/>
    <property type="match status" value="1"/>
</dbReference>
<dbReference type="InterPro" id="IPR029044">
    <property type="entry name" value="Nucleotide-diphossugar_trans"/>
</dbReference>
<dbReference type="PANTHER" id="PTHR43179:SF12">
    <property type="entry name" value="GALACTOFURANOSYLTRANSFERASE GLFT2"/>
    <property type="match status" value="1"/>
</dbReference>